<gene>
    <name evidence="1" type="ORF">CEN44_04485</name>
</gene>
<evidence type="ECO:0000313" key="2">
    <source>
        <dbReference type="Proteomes" id="UP000235036"/>
    </source>
</evidence>
<reference evidence="1 2" key="1">
    <citation type="submission" date="2017-08" db="EMBL/GenBank/DDBJ databases">
        <title>Genomes of Fischerella (Mastigocladus) sp. strains.</title>
        <authorList>
            <person name="Miller S.R."/>
        </authorList>
    </citation>
    <scope>NUCLEOTIDE SEQUENCE [LARGE SCALE GENOMIC DNA]</scope>
    <source>
        <strain evidence="1 2">CCMEE 5323</strain>
    </source>
</reference>
<organism evidence="1 2">
    <name type="scientific">Fischerella muscicola CCMEE 5323</name>
    <dbReference type="NCBI Taxonomy" id="2019572"/>
    <lineage>
        <taxon>Bacteria</taxon>
        <taxon>Bacillati</taxon>
        <taxon>Cyanobacteriota</taxon>
        <taxon>Cyanophyceae</taxon>
        <taxon>Nostocales</taxon>
        <taxon>Hapalosiphonaceae</taxon>
        <taxon>Fischerella</taxon>
    </lineage>
</organism>
<comment type="caution">
    <text evidence="1">The sequence shown here is derived from an EMBL/GenBank/DDBJ whole genome shotgun (WGS) entry which is preliminary data.</text>
</comment>
<evidence type="ECO:0000313" key="1">
    <source>
        <dbReference type="EMBL" id="PLZ93000.1"/>
    </source>
</evidence>
<name>A0A2N6K790_FISMU</name>
<sequence>MTNSIMVIFPYRYHQTWVFDDEHVGLFQEPFVSGVPEMIDMLVKDIPNVDEGFKLLFSAEPFPGYQAELVWLQQEYGGNWYRWNETNMEGWLCPALFKYFSEPPEKIYCNAESIYSNKALA</sequence>
<dbReference type="EMBL" id="NRQW01000090">
    <property type="protein sequence ID" value="PLZ93000.1"/>
    <property type="molecule type" value="Genomic_DNA"/>
</dbReference>
<dbReference type="InterPro" id="IPR046562">
    <property type="entry name" value="DUF6717"/>
</dbReference>
<dbReference type="RefSeq" id="WP_026086206.1">
    <property type="nucleotide sequence ID" value="NZ_CAWNVR010000064.1"/>
</dbReference>
<protein>
    <submittedName>
        <fullName evidence="1">Uncharacterized protein</fullName>
    </submittedName>
</protein>
<dbReference type="AlphaFoldDB" id="A0A2N6K790"/>
<keyword evidence="2" id="KW-1185">Reference proteome</keyword>
<proteinExistence type="predicted"/>
<dbReference type="Proteomes" id="UP000235036">
    <property type="component" value="Unassembled WGS sequence"/>
</dbReference>
<accession>A0A2N6K790</accession>
<dbReference type="Pfam" id="PF20475">
    <property type="entry name" value="DUF6717"/>
    <property type="match status" value="1"/>
</dbReference>